<feature type="region of interest" description="Disordered" evidence="1">
    <location>
        <begin position="1022"/>
        <end position="1052"/>
    </location>
</feature>
<dbReference type="Gene3D" id="1.20.1310.20">
    <property type="entry name" value="Duffy-antigen binding domain"/>
    <property type="match status" value="2"/>
</dbReference>
<feature type="compositionally biased region" description="Polar residues" evidence="1">
    <location>
        <begin position="916"/>
        <end position="925"/>
    </location>
</feature>
<feature type="domain" description="Duffy-binding-like" evidence="6">
    <location>
        <begin position="310"/>
        <end position="480"/>
    </location>
</feature>
<dbReference type="Gene3D" id="1.20.58.1930">
    <property type="match status" value="1"/>
</dbReference>
<feature type="compositionally biased region" description="Low complexity" evidence="1">
    <location>
        <begin position="1104"/>
        <end position="1120"/>
    </location>
</feature>
<feature type="domain" description="Duffy-antigen binding" evidence="3">
    <location>
        <begin position="115"/>
        <end position="306"/>
    </location>
</feature>
<reference evidence="7 8" key="2">
    <citation type="submission" date="2013-02" db="EMBL/GenBank/DDBJ databases">
        <title>The Genome Sequence of Plasmodium falciparum Tanzania (2000708).</title>
        <authorList>
            <consortium name="The Broad Institute Genome Sequencing Platform"/>
            <consortium name="The Broad Institute Genome Sequencing Center for Infectious Disease"/>
            <person name="Neafsey D."/>
            <person name="Cheeseman I."/>
            <person name="Volkman S."/>
            <person name="Adams J."/>
            <person name="Walker B."/>
            <person name="Young S.K."/>
            <person name="Zeng Q."/>
            <person name="Gargeya S."/>
            <person name="Fitzgerald M."/>
            <person name="Haas B."/>
            <person name="Abouelleil A."/>
            <person name="Alvarado L."/>
            <person name="Arachchi H.M."/>
            <person name="Berlin A.M."/>
            <person name="Chapman S.B."/>
            <person name="Dewar J."/>
            <person name="Goldberg J."/>
            <person name="Griggs A."/>
            <person name="Gujja S."/>
            <person name="Hansen M."/>
            <person name="Howarth C."/>
            <person name="Imamovic A."/>
            <person name="Larimer J."/>
            <person name="McCowan C."/>
            <person name="Murphy C."/>
            <person name="Neiman D."/>
            <person name="Pearson M."/>
            <person name="Priest M."/>
            <person name="Roberts A."/>
            <person name="Saif S."/>
            <person name="Shea T."/>
            <person name="Sisk P."/>
            <person name="Sykes S."/>
            <person name="Wortman J."/>
            <person name="Nusbaum C."/>
            <person name="Birren B."/>
        </authorList>
    </citation>
    <scope>NUCLEOTIDE SEQUENCE [LARGE SCALE GENOMIC DNA]</scope>
    <source>
        <strain evidence="8">Tanzania (2000708)</strain>
    </source>
</reference>
<evidence type="ECO:0000313" key="7">
    <source>
        <dbReference type="EMBL" id="ETW32765.1"/>
    </source>
</evidence>
<feature type="region of interest" description="Disordered" evidence="1">
    <location>
        <begin position="873"/>
        <end position="934"/>
    </location>
</feature>
<dbReference type="FunFam" id="1.20.1310.20:FF:000001">
    <property type="entry name" value="Erythrocyte membrane protein 1, PfEMP1"/>
    <property type="match status" value="1"/>
</dbReference>
<dbReference type="FunFam" id="1.20.58.830:FF:000003">
    <property type="entry name" value="Erythrocyte membrane protein 1, PfEMP1"/>
    <property type="match status" value="1"/>
</dbReference>
<dbReference type="Pfam" id="PF22672">
    <property type="entry name" value="DBL_C"/>
    <property type="match status" value="2"/>
</dbReference>
<dbReference type="Proteomes" id="UP000030708">
    <property type="component" value="Unassembled WGS sequence"/>
</dbReference>
<feature type="region of interest" description="Disordered" evidence="1">
    <location>
        <begin position="950"/>
        <end position="993"/>
    </location>
</feature>
<feature type="region of interest" description="Disordered" evidence="1">
    <location>
        <begin position="1100"/>
        <end position="1120"/>
    </location>
</feature>
<feature type="compositionally biased region" description="Polar residues" evidence="1">
    <location>
        <begin position="1200"/>
        <end position="1217"/>
    </location>
</feature>
<dbReference type="Pfam" id="PF15447">
    <property type="entry name" value="NTS"/>
    <property type="match status" value="1"/>
</dbReference>
<evidence type="ECO:0000259" key="6">
    <source>
        <dbReference type="Pfam" id="PF22672"/>
    </source>
</evidence>
<feature type="region of interest" description="Disordered" evidence="1">
    <location>
        <begin position="393"/>
        <end position="419"/>
    </location>
</feature>
<feature type="region of interest" description="Disordered" evidence="1">
    <location>
        <begin position="550"/>
        <end position="579"/>
    </location>
</feature>
<dbReference type="FunFam" id="1.20.58.1930:FF:000001">
    <property type="entry name" value="Erythrocyte membrane protein 1, PfEMP1"/>
    <property type="match status" value="1"/>
</dbReference>
<dbReference type="InterPro" id="IPR041480">
    <property type="entry name" value="CIDR1_gamma"/>
</dbReference>
<organism evidence="7 8">
    <name type="scientific">Plasmodium falciparum Tanzania</name>
    <name type="common">2000708</name>
    <dbReference type="NCBI Taxonomy" id="1036725"/>
    <lineage>
        <taxon>Eukaryota</taxon>
        <taxon>Sar</taxon>
        <taxon>Alveolata</taxon>
        <taxon>Apicomplexa</taxon>
        <taxon>Aconoidasida</taxon>
        <taxon>Haemosporida</taxon>
        <taxon>Plasmodiidae</taxon>
        <taxon>Plasmodium</taxon>
        <taxon>Plasmodium (Laverania)</taxon>
    </lineage>
</organism>
<dbReference type="SUPFAM" id="SSF140924">
    <property type="entry name" value="Duffy binding domain-like"/>
    <property type="match status" value="4"/>
</dbReference>
<feature type="domain" description="Plasmodium falciparum erythrocyte membrane protein-1 N-terminal segment" evidence="4">
    <location>
        <begin position="20"/>
        <end position="57"/>
    </location>
</feature>
<dbReference type="Gene3D" id="1.20.58.830">
    <property type="match status" value="3"/>
</dbReference>
<feature type="compositionally biased region" description="Basic and acidic residues" evidence="1">
    <location>
        <begin position="950"/>
        <end position="961"/>
    </location>
</feature>
<feature type="compositionally biased region" description="Acidic residues" evidence="1">
    <location>
        <begin position="804"/>
        <end position="825"/>
    </location>
</feature>
<dbReference type="InterPro" id="IPR008602">
    <property type="entry name" value="Duffy-antigen-binding"/>
</dbReference>
<feature type="domain" description="Duffy-binding-like" evidence="2">
    <location>
        <begin position="623"/>
        <end position="777"/>
    </location>
</feature>
<dbReference type="InterPro" id="IPR004258">
    <property type="entry name" value="DBL"/>
</dbReference>
<feature type="region of interest" description="Disordered" evidence="1">
    <location>
        <begin position="1198"/>
        <end position="1218"/>
    </location>
</feature>
<evidence type="ECO:0000259" key="4">
    <source>
        <dbReference type="Pfam" id="PF15447"/>
    </source>
</evidence>
<dbReference type="InterPro" id="IPR042202">
    <property type="entry name" value="Duffy-ag-bd_sf"/>
</dbReference>
<evidence type="ECO:0000259" key="5">
    <source>
        <dbReference type="Pfam" id="PF18562"/>
    </source>
</evidence>
<name>A0A024VWY8_PLAFA</name>
<dbReference type="FunFam" id="1.20.58.830:FF:000001">
    <property type="entry name" value="Erythrocyte membrane protein 1, PfEMP1"/>
    <property type="match status" value="1"/>
</dbReference>
<sequence length="1640" mass="184935">MGPHGDSRGGGEDKYKNAPDAKHLLDIIGKDVYDEIVKKGEAQTYKEALTGQLSLATASGETADTCDLVEDYYNNRLNRERYPCGTGKEEVKRFSDTQGAECTKSKIKYSDYYRGVCAPFRRLNLCNKNMENMDTNNNDGKAKDNLLLEVCMAAKYEGDSIKTPYTKHELTNPDTKSQLCTVLARSFADIGDIVRGRDLYLGYNETDREKKRKLQQNLKEIFKNIYGNLDKKYRYEGDKNNNYQLREDWWNANRKEVWKAITCSAPRDAEYFIKTACGTGTGTQGRCRCDGDQVPTYFDYVPQYLRWFEEWGEEFCRKRKKQLQNAIKNCRGDNGNDKYCDLNRHDCVETIRGDERFVEKDDCKDCHFSCSHFVKWIDKQKVEFDKQKRKYKSEITGNSGRSSRRKKRSSSSSSSSSYDKGYEKKFYDILKKVGYKDVETFLKKLNDEAICKEHPQVKQEKAEAADFTEEKMLKTFSHTEYCQACPWCGVKEQKGEDGKWEPKKETCGRSRKKNYDLNKTTNIPILTGDKTKGDMVQKYNKFCKNNGGNGATGAPGTANDGAPGGKGGNGAPATAPGKNDNQIVTWQCYYDKDKEDSGQNNNCVEGTWQNFTGKQTVKSYNVFFWDWVHDMLHDSVDWRKQLGRCINNESKVCKKNKCNSDCDCFLNWVKQKENEWKNIVEHFKKQEDIPNECYSTTLEYLFMNEELLQNIKDTHADAEEDEIKNIQNMLEQAGVVGGGTAAMCGTDANSGENKNTSIDKFLREELNDANRCKDCKEPTKPAGDGVAKTGQPRSPAATGSAVPVEEDEDDDEDEDEEETANAEEEGSPKETTQDTVDVCATVKNALTDQSNLTDACKQKYQYGKEKFPNWKCVSSGDSTTTGEARAGRSKRDASAVTTTTSSGVTTERVRGKRSTPETATTSSGDNTGGLCIPPRRRRLYVGKLQEWADKVGDKGESKSQETSDGQKGARGPNGGTEGAGSGPSTSESGDKDPQKALLKAFVESAAVETFFLWHRYKEEKKPPAQEGAGLALSHGQEGSPEEDPEDKLKKGEIPEDFKRQMFYTLGDYRDILFGNTDIVSKASSEDQKDKMNKIQQKIQEHINSGTTTPPTPGTTSGTTPQQTWWEANGEHIWNAMVCALTYTDSEEKGGGGKPKHLEEVYNKFFGENNPGTTGTSNGTQKGTYEKTYKYDKVELKDENSGTMPTTQNTTSGENTPLTDFISRPPYFRYLEEWGQNFCKERKKRLEQIKVDCKVENGERCSGDGESCETVRTQDYTILPSFNCPGCGISCSSYRKWIEKKKIEFTEQENAYDGQKEKCQTQSNGAAPNNGGNGFCKTLNTYSKAAEFLKRLKNGPCKNNNNGADKLDFTNPKETFKHAENCKPCSQFKVNCNGNGACKGANGNTCNKATFKVPGDIGNKENLTEKVDMYVSDESTAGFYDLNDCKNADILKGVREDKWKCFYVCGLDICKPEESNDFINDKEYIQIRALFKRWLEYFLEDYNKIKNKLKPCINKETNKLCINGCYKNCECVGQWIAKKREEWPKIRKRYFEQYTTNHSDIYKVTSFLEDSQFYTEVQKAVKPCGGLKAFESFCGLNDTDPQEKKGGKDGTPKDIVECLLNKLTEKITSCQEQHNGSSQTT</sequence>
<dbReference type="Pfam" id="PF05424">
    <property type="entry name" value="Duffy_binding"/>
    <property type="match status" value="2"/>
</dbReference>
<feature type="compositionally biased region" description="Gly residues" evidence="1">
    <location>
        <begin position="971"/>
        <end position="981"/>
    </location>
</feature>
<feature type="compositionally biased region" description="Low complexity" evidence="1">
    <location>
        <begin position="894"/>
        <end position="906"/>
    </location>
</feature>
<dbReference type="Pfam" id="PF03011">
    <property type="entry name" value="PFEMP"/>
    <property type="match status" value="2"/>
</dbReference>
<dbReference type="InterPro" id="IPR054595">
    <property type="entry name" value="DBL_C"/>
</dbReference>
<evidence type="ECO:0008006" key="9">
    <source>
        <dbReference type="Google" id="ProtNLM"/>
    </source>
</evidence>
<dbReference type="GO" id="GO:0016020">
    <property type="term" value="C:membrane"/>
    <property type="evidence" value="ECO:0007669"/>
    <property type="project" value="InterPro"/>
</dbReference>
<evidence type="ECO:0000259" key="2">
    <source>
        <dbReference type="Pfam" id="PF03011"/>
    </source>
</evidence>
<gene>
    <name evidence="7" type="ORF">PFTANZ_06515</name>
</gene>
<dbReference type="InterPro" id="IPR029210">
    <property type="entry name" value="PfEMP1_NTS"/>
</dbReference>
<feature type="non-terminal residue" evidence="7">
    <location>
        <position position="1640"/>
    </location>
</feature>
<accession>A0A024VWY8</accession>
<dbReference type="EMBL" id="KI927103">
    <property type="protein sequence ID" value="ETW32765.1"/>
    <property type="molecule type" value="Genomic_DNA"/>
</dbReference>
<feature type="domain" description="Cysteine-rich interdomain region 1 gamma" evidence="5">
    <location>
        <begin position="1423"/>
        <end position="1472"/>
    </location>
</feature>
<reference evidence="7 8" key="1">
    <citation type="submission" date="2013-02" db="EMBL/GenBank/DDBJ databases">
        <title>The Genome Annotation of Plasmodium falciparum Tanzania (2000708).</title>
        <authorList>
            <consortium name="The Broad Institute Genome Sequencing Platform"/>
            <consortium name="The Broad Institute Genome Sequencing Center for Infectious Disease"/>
            <person name="Neafsey D."/>
            <person name="Hoffman S."/>
            <person name="Volkman S."/>
            <person name="Rosenthal P."/>
            <person name="Walker B."/>
            <person name="Young S.K."/>
            <person name="Zeng Q."/>
            <person name="Gargeya S."/>
            <person name="Fitzgerald M."/>
            <person name="Haas B."/>
            <person name="Abouelleil A."/>
            <person name="Allen A.W."/>
            <person name="Alvarado L."/>
            <person name="Arachchi H.M."/>
            <person name="Berlin A.M."/>
            <person name="Chapman S.B."/>
            <person name="Gainer-Dewar J."/>
            <person name="Goldberg J."/>
            <person name="Griggs A."/>
            <person name="Gujja S."/>
            <person name="Hansen M."/>
            <person name="Howarth C."/>
            <person name="Imamovic A."/>
            <person name="Ireland A."/>
            <person name="Larimer J."/>
            <person name="McCowan C."/>
            <person name="Murphy C."/>
            <person name="Pearson M."/>
            <person name="Poon T.W."/>
            <person name="Priest M."/>
            <person name="Roberts A."/>
            <person name="Saif S."/>
            <person name="Shea T."/>
            <person name="Sisk P."/>
            <person name="Sykes S."/>
            <person name="Wortman J."/>
            <person name="Nusbaum C."/>
            <person name="Birren B."/>
        </authorList>
    </citation>
    <scope>NUCLEOTIDE SEQUENCE [LARGE SCALE GENOMIC DNA]</scope>
    <source>
        <strain evidence="8">Tanzania (2000708)</strain>
    </source>
</reference>
<protein>
    <recommendedName>
        <fullName evidence="9">Duffy-binding-like domain-containing protein</fullName>
    </recommendedName>
</protein>
<feature type="domain" description="Duffy-antigen binding" evidence="3">
    <location>
        <begin position="929"/>
        <end position="1184"/>
    </location>
</feature>
<feature type="domain" description="Duffy-binding-like" evidence="2">
    <location>
        <begin position="1489"/>
        <end position="1635"/>
    </location>
</feature>
<evidence type="ECO:0000313" key="8">
    <source>
        <dbReference type="Proteomes" id="UP000030708"/>
    </source>
</evidence>
<proteinExistence type="predicted"/>
<evidence type="ECO:0000256" key="1">
    <source>
        <dbReference type="SAM" id="MobiDB-lite"/>
    </source>
</evidence>
<feature type="region of interest" description="Disordered" evidence="1">
    <location>
        <begin position="772"/>
        <end position="835"/>
    </location>
</feature>
<dbReference type="Pfam" id="PF18562">
    <property type="entry name" value="CIDR1_gamma"/>
    <property type="match status" value="1"/>
</dbReference>
<dbReference type="GO" id="GO:0046789">
    <property type="term" value="F:host cell surface receptor binding"/>
    <property type="evidence" value="ECO:0007669"/>
    <property type="project" value="InterPro"/>
</dbReference>
<feature type="domain" description="Duffy-binding-like" evidence="6">
    <location>
        <begin position="1232"/>
        <end position="1379"/>
    </location>
</feature>
<evidence type="ECO:0000259" key="3">
    <source>
        <dbReference type="Pfam" id="PF05424"/>
    </source>
</evidence>